<protein>
    <submittedName>
        <fullName evidence="1">Uncharacterized protein</fullName>
    </submittedName>
</protein>
<dbReference type="Proteomes" id="UP001624684">
    <property type="component" value="Unassembled WGS sequence"/>
</dbReference>
<name>A0ABW8U5I7_9GAMM</name>
<dbReference type="EMBL" id="JBJJXE010000002">
    <property type="protein sequence ID" value="MFL1731780.1"/>
    <property type="molecule type" value="Genomic_DNA"/>
</dbReference>
<evidence type="ECO:0000313" key="1">
    <source>
        <dbReference type="EMBL" id="MFL1731780.1"/>
    </source>
</evidence>
<organism evidence="1 2">
    <name type="scientific">Moraxella oculi</name>
    <dbReference type="NCBI Taxonomy" id="2940516"/>
    <lineage>
        <taxon>Bacteria</taxon>
        <taxon>Pseudomonadati</taxon>
        <taxon>Pseudomonadota</taxon>
        <taxon>Gammaproteobacteria</taxon>
        <taxon>Moraxellales</taxon>
        <taxon>Moraxellaceae</taxon>
        <taxon>Moraxella</taxon>
    </lineage>
</organism>
<keyword evidence="2" id="KW-1185">Reference proteome</keyword>
<evidence type="ECO:0000313" key="2">
    <source>
        <dbReference type="Proteomes" id="UP001624684"/>
    </source>
</evidence>
<gene>
    <name evidence="1" type="ORF">ACJHVH_02015</name>
</gene>
<sequence length="74" mass="6810">MQGVAGPWGAVIGGAIGGISAATGGKNAQQIAAATAVGAASGFYGGWVGQVGEKAGAAIFGATSVSLGVISGKF</sequence>
<dbReference type="RefSeq" id="WP_249098127.1">
    <property type="nucleotide sequence ID" value="NZ_JAMBAQ010000002.1"/>
</dbReference>
<comment type="caution">
    <text evidence="1">The sequence shown here is derived from an EMBL/GenBank/DDBJ whole genome shotgun (WGS) entry which is preliminary data.</text>
</comment>
<reference evidence="1 2" key="1">
    <citation type="submission" date="2024-11" db="EMBL/GenBank/DDBJ databases">
        <title>First Report of Moraxella oculi in Brazil in an Infectious Bovine Keratoconjunctivitis Outbreak.</title>
        <authorList>
            <person name="Carvalho C.V."/>
            <person name="Domingues R."/>
            <person name="Coutinho C."/>
            <person name="Honorio N.T.B.S."/>
            <person name="Faza D.R.L.R."/>
            <person name="Carvalho W.A."/>
            <person name="Machado A.B.F."/>
            <person name="Martins M.F."/>
            <person name="Gaspar E.B."/>
        </authorList>
    </citation>
    <scope>NUCLEOTIDE SEQUENCE [LARGE SCALE GENOMIC DNA]</scope>
    <source>
        <strain evidence="1 2">2117LE</strain>
    </source>
</reference>
<proteinExistence type="predicted"/>
<accession>A0ABW8U5I7</accession>